<comment type="caution">
    <text evidence="7">Lacks conserved residue(s) required for the propagation of feature annotation.</text>
</comment>
<name>A0A926JRM3_9FLAO</name>
<dbReference type="GO" id="GO:0004733">
    <property type="term" value="F:pyridoxamine phosphate oxidase activity"/>
    <property type="evidence" value="ECO:0007669"/>
    <property type="project" value="UniProtKB-UniRule"/>
</dbReference>
<sequence>MQKDLSNYRRSYEKKELLESEAPENPMELFQKWFFEVEKAGGVEEANAMTVSTIGLDGYPKSRVVLLKKYTYEGFIFYTNYNSEKGKAIAACPRVSLSFFWPNMERQVIVKGTAEKVAPNLSDGYFESRPQGSQLSAVVSAQSEVISGREELEKALKELETAYKGKEIPRPGHWGGYIVKPVSIEFWQGRPNRLHDRIRYTLQEGLDWKIERLAP</sequence>
<feature type="binding site" evidence="7 9">
    <location>
        <position position="107"/>
    </location>
    <ligand>
        <name>FMN</name>
        <dbReference type="ChEBI" id="CHEBI:58210"/>
    </ligand>
</feature>
<organism evidence="12 13">
    <name type="scientific">Sinomicrobium weinanense</name>
    <dbReference type="NCBI Taxonomy" id="2842200"/>
    <lineage>
        <taxon>Bacteria</taxon>
        <taxon>Pseudomonadati</taxon>
        <taxon>Bacteroidota</taxon>
        <taxon>Flavobacteriia</taxon>
        <taxon>Flavobacteriales</taxon>
        <taxon>Flavobacteriaceae</taxon>
        <taxon>Sinomicrobium</taxon>
    </lineage>
</organism>
<comment type="catalytic activity">
    <reaction evidence="7">
        <text>pyridoxamine 5'-phosphate + O2 + H2O = pyridoxal 5'-phosphate + H2O2 + NH4(+)</text>
        <dbReference type="Rhea" id="RHEA:15817"/>
        <dbReference type="ChEBI" id="CHEBI:15377"/>
        <dbReference type="ChEBI" id="CHEBI:15379"/>
        <dbReference type="ChEBI" id="CHEBI:16240"/>
        <dbReference type="ChEBI" id="CHEBI:28938"/>
        <dbReference type="ChEBI" id="CHEBI:58451"/>
        <dbReference type="ChEBI" id="CHEBI:597326"/>
        <dbReference type="EC" id="1.4.3.5"/>
    </reaction>
</comment>
<keyword evidence="3 7" id="KW-0285">Flavoprotein</keyword>
<feature type="binding site" evidence="7 8">
    <location>
        <position position="68"/>
    </location>
    <ligand>
        <name>substrate</name>
    </ligand>
</feature>
<evidence type="ECO:0000256" key="8">
    <source>
        <dbReference type="PIRSR" id="PIRSR000190-1"/>
    </source>
</evidence>
<feature type="binding site" evidence="7 8">
    <location>
        <begin position="193"/>
        <end position="195"/>
    </location>
    <ligand>
        <name>substrate</name>
    </ligand>
</feature>
<dbReference type="RefSeq" id="WP_187965378.1">
    <property type="nucleotide sequence ID" value="NZ_JACVDC010000023.1"/>
</dbReference>
<dbReference type="InterPro" id="IPR011576">
    <property type="entry name" value="Pyridox_Oxase_N"/>
</dbReference>
<feature type="binding site" evidence="7 9">
    <location>
        <begin position="78"/>
        <end position="79"/>
    </location>
    <ligand>
        <name>FMN</name>
        <dbReference type="ChEBI" id="CHEBI:58210"/>
    </ligand>
</feature>
<dbReference type="HAMAP" id="MF_01629">
    <property type="entry name" value="PdxH"/>
    <property type="match status" value="1"/>
</dbReference>
<evidence type="ECO:0000313" key="13">
    <source>
        <dbReference type="Proteomes" id="UP000653730"/>
    </source>
</evidence>
<dbReference type="InterPro" id="IPR019740">
    <property type="entry name" value="Pyridox_Oxase_CS"/>
</dbReference>
<keyword evidence="4 7" id="KW-0288">FMN</keyword>
<gene>
    <name evidence="7 12" type="primary">pdxH</name>
    <name evidence="12" type="ORF">IBL28_09640</name>
</gene>
<dbReference type="PIRSF" id="PIRSF000190">
    <property type="entry name" value="Pyd_amn-ph_oxd"/>
    <property type="match status" value="1"/>
</dbReference>
<dbReference type="NCBIfam" id="NF004231">
    <property type="entry name" value="PRK05679.1"/>
    <property type="match status" value="1"/>
</dbReference>
<evidence type="ECO:0000256" key="9">
    <source>
        <dbReference type="PIRSR" id="PIRSR000190-2"/>
    </source>
</evidence>
<evidence type="ECO:0000256" key="7">
    <source>
        <dbReference type="HAMAP-Rule" id="MF_01629"/>
    </source>
</evidence>
<reference evidence="12 13" key="1">
    <citation type="submission" date="2020-09" db="EMBL/GenBank/DDBJ databases">
        <title>Sinomicrobium weinanense sp. nov., a halophilic bacteria isolated from saline-alkali soil.</title>
        <authorList>
            <person name="Wu P."/>
            <person name="Ren H."/>
            <person name="Mei Y."/>
            <person name="Liang Y."/>
            <person name="Chen Z."/>
        </authorList>
    </citation>
    <scope>NUCLEOTIDE SEQUENCE [LARGE SCALE GENOMIC DNA]</scope>
    <source>
        <strain evidence="12 13">FJxs</strain>
    </source>
</reference>
<evidence type="ECO:0000256" key="3">
    <source>
        <dbReference type="ARBA" id="ARBA00022630"/>
    </source>
</evidence>
<feature type="binding site" evidence="7 9">
    <location>
        <begin position="63"/>
        <end position="68"/>
    </location>
    <ligand>
        <name>FMN</name>
        <dbReference type="ChEBI" id="CHEBI:58210"/>
    </ligand>
</feature>
<feature type="domain" description="Pyridoxamine 5'-phosphate oxidase N-terminal" evidence="10">
    <location>
        <begin position="43"/>
        <end position="160"/>
    </location>
</feature>
<feature type="binding site" evidence="7 8">
    <location>
        <position position="129"/>
    </location>
    <ligand>
        <name>substrate</name>
    </ligand>
</feature>
<accession>A0A926JRM3</accession>
<evidence type="ECO:0000256" key="4">
    <source>
        <dbReference type="ARBA" id="ARBA00022643"/>
    </source>
</evidence>
<protein>
    <recommendedName>
        <fullName evidence="7">Pyridoxine/pyridoxamine 5'-phosphate oxidase</fullName>
        <ecNumber evidence="7">1.4.3.5</ecNumber>
    </recommendedName>
    <alternativeName>
        <fullName evidence="7">PNP/PMP oxidase</fullName>
        <shortName evidence="7">PNPOx</shortName>
    </alternativeName>
    <alternativeName>
        <fullName evidence="7">Pyridoxal 5'-phosphate synthase</fullName>
    </alternativeName>
</protein>
<dbReference type="EC" id="1.4.3.5" evidence="7"/>
<dbReference type="InterPro" id="IPR000659">
    <property type="entry name" value="Pyridox_Oxase"/>
</dbReference>
<feature type="binding site" evidence="7 9">
    <location>
        <position position="197"/>
    </location>
    <ligand>
        <name>FMN</name>
        <dbReference type="ChEBI" id="CHEBI:58210"/>
    </ligand>
</feature>
<evidence type="ECO:0000256" key="6">
    <source>
        <dbReference type="ARBA" id="ARBA00023096"/>
    </source>
</evidence>
<proteinExistence type="inferred from homology"/>
<dbReference type="Gene3D" id="2.30.110.10">
    <property type="entry name" value="Electron Transport, Fmn-binding Protein, Chain A"/>
    <property type="match status" value="1"/>
</dbReference>
<dbReference type="PANTHER" id="PTHR10851:SF0">
    <property type="entry name" value="PYRIDOXINE-5'-PHOSPHATE OXIDASE"/>
    <property type="match status" value="1"/>
</dbReference>
<dbReference type="Proteomes" id="UP000653730">
    <property type="component" value="Unassembled WGS sequence"/>
</dbReference>
<dbReference type="InterPro" id="IPR012349">
    <property type="entry name" value="Split_barrel_FMN-bd"/>
</dbReference>
<dbReference type="PANTHER" id="PTHR10851">
    <property type="entry name" value="PYRIDOXINE-5-PHOSPHATE OXIDASE"/>
    <property type="match status" value="1"/>
</dbReference>
<feature type="binding site" evidence="7 8">
    <location>
        <position position="125"/>
    </location>
    <ligand>
        <name>substrate</name>
    </ligand>
</feature>
<evidence type="ECO:0000256" key="5">
    <source>
        <dbReference type="ARBA" id="ARBA00023002"/>
    </source>
</evidence>
<comment type="pathway">
    <text evidence="7">Cofactor metabolism; pyridoxal 5'-phosphate salvage; pyridoxal 5'-phosphate from pyridoxamine 5'-phosphate: step 1/1.</text>
</comment>
<comment type="caution">
    <text evidence="12">The sequence shown here is derived from an EMBL/GenBank/DDBJ whole genome shotgun (WGS) entry which is preliminary data.</text>
</comment>
<dbReference type="EMBL" id="JACVDC010000023">
    <property type="protein sequence ID" value="MBC9796230.1"/>
    <property type="molecule type" value="Genomic_DNA"/>
</dbReference>
<dbReference type="SUPFAM" id="SSF50475">
    <property type="entry name" value="FMN-binding split barrel"/>
    <property type="match status" value="1"/>
</dbReference>
<feature type="binding site" evidence="7 8">
    <location>
        <position position="133"/>
    </location>
    <ligand>
        <name>substrate</name>
    </ligand>
</feature>
<keyword evidence="13" id="KW-1185">Reference proteome</keyword>
<comment type="cofactor">
    <cofactor evidence="7 9">
        <name>FMN</name>
        <dbReference type="ChEBI" id="CHEBI:58210"/>
    </cofactor>
    <text evidence="7 9">Binds 1 FMN per subunit.</text>
</comment>
<feature type="domain" description="Pyridoxine 5'-phosphate oxidase dimerisation C-terminal" evidence="11">
    <location>
        <begin position="174"/>
        <end position="215"/>
    </location>
</feature>
<comment type="catalytic activity">
    <reaction evidence="7">
        <text>pyridoxine 5'-phosphate + O2 = pyridoxal 5'-phosphate + H2O2</text>
        <dbReference type="Rhea" id="RHEA:15149"/>
        <dbReference type="ChEBI" id="CHEBI:15379"/>
        <dbReference type="ChEBI" id="CHEBI:16240"/>
        <dbReference type="ChEBI" id="CHEBI:58589"/>
        <dbReference type="ChEBI" id="CHEBI:597326"/>
        <dbReference type="EC" id="1.4.3.5"/>
    </reaction>
</comment>
<comment type="similarity">
    <text evidence="1 7">Belongs to the pyridoxamine 5'-phosphate oxidase family.</text>
</comment>
<dbReference type="GO" id="GO:0008615">
    <property type="term" value="P:pyridoxine biosynthetic process"/>
    <property type="evidence" value="ECO:0007669"/>
    <property type="project" value="UniProtKB-UniRule"/>
</dbReference>
<dbReference type="GO" id="GO:0010181">
    <property type="term" value="F:FMN binding"/>
    <property type="evidence" value="ECO:0007669"/>
    <property type="project" value="UniProtKB-UniRule"/>
</dbReference>
<evidence type="ECO:0000259" key="10">
    <source>
        <dbReference type="Pfam" id="PF01243"/>
    </source>
</evidence>
<comment type="subunit">
    <text evidence="2 7">Homodimer.</text>
</comment>
<dbReference type="AlphaFoldDB" id="A0A926JRM3"/>
<comment type="function">
    <text evidence="7">Catalyzes the oxidation of either pyridoxine 5'-phosphate (PNP) or pyridoxamine 5'-phosphate (PMP) into pyridoxal 5'-phosphate (PLP).</text>
</comment>
<dbReference type="FunFam" id="2.30.110.10:FF:000020">
    <property type="entry name" value="PNPO isoform 11"/>
    <property type="match status" value="1"/>
</dbReference>
<feature type="binding site" evidence="7 9">
    <location>
        <position position="85"/>
    </location>
    <ligand>
        <name>FMN</name>
        <dbReference type="ChEBI" id="CHEBI:58210"/>
    </ligand>
</feature>
<feature type="binding site" evidence="7 9">
    <location>
        <begin position="142"/>
        <end position="143"/>
    </location>
    <ligand>
        <name>FMN</name>
        <dbReference type="ChEBI" id="CHEBI:58210"/>
    </ligand>
</feature>
<feature type="binding site" evidence="8">
    <location>
        <begin position="9"/>
        <end position="12"/>
    </location>
    <ligand>
        <name>substrate</name>
    </ligand>
</feature>
<evidence type="ECO:0000256" key="2">
    <source>
        <dbReference type="ARBA" id="ARBA00011738"/>
    </source>
</evidence>
<dbReference type="InterPro" id="IPR019576">
    <property type="entry name" value="Pyridoxamine_oxidase_dimer_C"/>
</dbReference>
<dbReference type="Pfam" id="PF10590">
    <property type="entry name" value="PNP_phzG_C"/>
    <property type="match status" value="1"/>
</dbReference>
<keyword evidence="6 7" id="KW-0664">Pyridoxine biosynthesis</keyword>
<feature type="binding site" evidence="7 9">
    <location>
        <position position="187"/>
    </location>
    <ligand>
        <name>FMN</name>
        <dbReference type="ChEBI" id="CHEBI:58210"/>
    </ligand>
</feature>
<dbReference type="Pfam" id="PF01243">
    <property type="entry name" value="PNPOx_N"/>
    <property type="match status" value="1"/>
</dbReference>
<keyword evidence="5 7" id="KW-0560">Oxidoreductase</keyword>
<dbReference type="PROSITE" id="PS01064">
    <property type="entry name" value="PYRIDOX_OXIDASE"/>
    <property type="match status" value="1"/>
</dbReference>
<dbReference type="NCBIfam" id="TIGR00558">
    <property type="entry name" value="pdxH"/>
    <property type="match status" value="1"/>
</dbReference>
<evidence type="ECO:0000259" key="11">
    <source>
        <dbReference type="Pfam" id="PF10590"/>
    </source>
</evidence>
<comment type="pathway">
    <text evidence="7">Cofactor metabolism; pyridoxal 5'-phosphate salvage; pyridoxal 5'-phosphate from pyridoxine 5'-phosphate: step 1/1.</text>
</comment>
<evidence type="ECO:0000313" key="12">
    <source>
        <dbReference type="EMBL" id="MBC9796230.1"/>
    </source>
</evidence>
<evidence type="ECO:0000256" key="1">
    <source>
        <dbReference type="ARBA" id="ARBA00007301"/>
    </source>
</evidence>